<accession>A0A222GD42</accession>
<name>A0A222GD42_9GAMM</name>
<keyword evidence="1" id="KW-1133">Transmembrane helix</keyword>
<organism evidence="2 3">
    <name type="scientific">Cognaticolwellia beringensis</name>
    <dbReference type="NCBI Taxonomy" id="1967665"/>
    <lineage>
        <taxon>Bacteria</taxon>
        <taxon>Pseudomonadati</taxon>
        <taxon>Pseudomonadota</taxon>
        <taxon>Gammaproteobacteria</taxon>
        <taxon>Alteromonadales</taxon>
        <taxon>Colwelliaceae</taxon>
        <taxon>Cognaticolwellia</taxon>
    </lineage>
</organism>
<evidence type="ECO:0000313" key="3">
    <source>
        <dbReference type="Proteomes" id="UP000202259"/>
    </source>
</evidence>
<feature type="transmembrane region" description="Helical" evidence="1">
    <location>
        <begin position="73"/>
        <end position="99"/>
    </location>
</feature>
<keyword evidence="3" id="KW-1185">Reference proteome</keyword>
<dbReference type="KEGG" id="cber:B5D82_19625"/>
<protein>
    <submittedName>
        <fullName evidence="2">Uncharacterized protein</fullName>
    </submittedName>
</protein>
<dbReference type="OrthoDB" id="7059375at2"/>
<dbReference type="AlphaFoldDB" id="A0A222GD42"/>
<keyword evidence="1" id="KW-0812">Transmembrane</keyword>
<dbReference type="EMBL" id="CP020465">
    <property type="protein sequence ID" value="ASP49788.1"/>
    <property type="molecule type" value="Genomic_DNA"/>
</dbReference>
<dbReference type="RefSeq" id="WP_081154176.1">
    <property type="nucleotide sequence ID" value="NZ_CP020465.1"/>
</dbReference>
<sequence>MNRKLEALLIIASIGGGFMGVSIVLGELLKVSYFTLGHFLIFGSALTLFGYFIYAGLLFASNNEKNKHLKITFLLQIPWVSSPILVYKIAAGFSLSGLFHSGGFNFLYNMGSDFSFSIFNGQSWGLGLNVAAVGLYYIASNQVVTVPNKQINQD</sequence>
<reference evidence="2 3" key="1">
    <citation type="submission" date="2017-08" db="EMBL/GenBank/DDBJ databases">
        <title>Complete genome of Colwellia sp. NB097-1, a psychrophile bacterium ioslated from Bering Sea.</title>
        <authorList>
            <person name="Chen X."/>
        </authorList>
    </citation>
    <scope>NUCLEOTIDE SEQUENCE [LARGE SCALE GENOMIC DNA]</scope>
    <source>
        <strain evidence="2 3">NB097-1</strain>
    </source>
</reference>
<keyword evidence="1" id="KW-0472">Membrane</keyword>
<feature type="transmembrane region" description="Helical" evidence="1">
    <location>
        <begin position="7"/>
        <end position="26"/>
    </location>
</feature>
<gene>
    <name evidence="2" type="ORF">B5D82_19625</name>
</gene>
<evidence type="ECO:0000256" key="1">
    <source>
        <dbReference type="SAM" id="Phobius"/>
    </source>
</evidence>
<evidence type="ECO:0000313" key="2">
    <source>
        <dbReference type="EMBL" id="ASP49788.1"/>
    </source>
</evidence>
<proteinExistence type="predicted"/>
<dbReference type="Proteomes" id="UP000202259">
    <property type="component" value="Chromosome"/>
</dbReference>
<feature type="transmembrane region" description="Helical" evidence="1">
    <location>
        <begin position="38"/>
        <end position="61"/>
    </location>
</feature>
<feature type="transmembrane region" description="Helical" evidence="1">
    <location>
        <begin position="119"/>
        <end position="139"/>
    </location>
</feature>